<dbReference type="AlphaFoldDB" id="A0A1Y2I3G4"/>
<feature type="non-terminal residue" evidence="1">
    <location>
        <position position="1"/>
    </location>
</feature>
<dbReference type="EMBL" id="MCFL01000002">
    <property type="protein sequence ID" value="ORZ40764.1"/>
    <property type="molecule type" value="Genomic_DNA"/>
</dbReference>
<evidence type="ECO:0000313" key="1">
    <source>
        <dbReference type="EMBL" id="ORZ40764.1"/>
    </source>
</evidence>
<gene>
    <name evidence="1" type="ORF">BCR44DRAFT_1423753</name>
</gene>
<reference evidence="1 2" key="1">
    <citation type="submission" date="2016-07" db="EMBL/GenBank/DDBJ databases">
        <title>Pervasive Adenine N6-methylation of Active Genes in Fungi.</title>
        <authorList>
            <consortium name="DOE Joint Genome Institute"/>
            <person name="Mondo S.J."/>
            <person name="Dannebaum R.O."/>
            <person name="Kuo R.C."/>
            <person name="Labutti K."/>
            <person name="Haridas S."/>
            <person name="Kuo A."/>
            <person name="Salamov A."/>
            <person name="Ahrendt S.R."/>
            <person name="Lipzen A."/>
            <person name="Sullivan W."/>
            <person name="Andreopoulos W.B."/>
            <person name="Clum A."/>
            <person name="Lindquist E."/>
            <person name="Daum C."/>
            <person name="Ramamoorthy G.K."/>
            <person name="Gryganskyi A."/>
            <person name="Culley D."/>
            <person name="Magnuson J.K."/>
            <person name="James T.Y."/>
            <person name="O'Malley M.A."/>
            <person name="Stajich J.E."/>
            <person name="Spatafora J.W."/>
            <person name="Visel A."/>
            <person name="Grigoriev I.V."/>
        </authorList>
    </citation>
    <scope>NUCLEOTIDE SEQUENCE [LARGE SCALE GENOMIC DNA]</scope>
    <source>
        <strain evidence="1 2">PL171</strain>
    </source>
</reference>
<accession>A0A1Y2I3G4</accession>
<evidence type="ECO:0000313" key="2">
    <source>
        <dbReference type="Proteomes" id="UP000193411"/>
    </source>
</evidence>
<keyword evidence="2" id="KW-1185">Reference proteome</keyword>
<proteinExistence type="predicted"/>
<name>A0A1Y2I3G4_9FUNG</name>
<sequence>KAWPLAISSGRRETDWYAQRICTFLAWSARRLSHSLTSFMAWMYWPRKKGEGLLAARTRGAVPLGSETAETGTPLATGADGKSISDVAVGGDSSLVDKQLERLQAHAEAAGPLHAQVEVRWRERRMR</sequence>
<comment type="caution">
    <text evidence="1">The sequence shown here is derived from an EMBL/GenBank/DDBJ whole genome shotgun (WGS) entry which is preliminary data.</text>
</comment>
<protein>
    <submittedName>
        <fullName evidence="1">Uncharacterized protein</fullName>
    </submittedName>
</protein>
<dbReference type="Proteomes" id="UP000193411">
    <property type="component" value="Unassembled WGS sequence"/>
</dbReference>
<organism evidence="1 2">
    <name type="scientific">Catenaria anguillulae PL171</name>
    <dbReference type="NCBI Taxonomy" id="765915"/>
    <lineage>
        <taxon>Eukaryota</taxon>
        <taxon>Fungi</taxon>
        <taxon>Fungi incertae sedis</taxon>
        <taxon>Blastocladiomycota</taxon>
        <taxon>Blastocladiomycetes</taxon>
        <taxon>Blastocladiales</taxon>
        <taxon>Catenariaceae</taxon>
        <taxon>Catenaria</taxon>
    </lineage>
</organism>